<dbReference type="AlphaFoldDB" id="L8JY81"/>
<evidence type="ECO:0000313" key="10">
    <source>
        <dbReference type="Proteomes" id="UP000011135"/>
    </source>
</evidence>
<reference evidence="9 10" key="1">
    <citation type="submission" date="2012-12" db="EMBL/GenBank/DDBJ databases">
        <title>Genome assembly of Fulvivirga imtechensis AK7.</title>
        <authorList>
            <person name="Nupur N."/>
            <person name="Khatri I."/>
            <person name="Kumar R."/>
            <person name="Subramanian S."/>
            <person name="Pinnaka A."/>
        </authorList>
    </citation>
    <scope>NUCLEOTIDE SEQUENCE [LARGE SCALE GENOMIC DNA]</scope>
    <source>
        <strain evidence="9 10">AK7</strain>
    </source>
</reference>
<keyword evidence="7" id="KW-1133">Transmembrane helix</keyword>
<dbReference type="InterPro" id="IPR050351">
    <property type="entry name" value="BphY/WalK/GraS-like"/>
</dbReference>
<dbReference type="eggNOG" id="COG2205">
    <property type="taxonomic scope" value="Bacteria"/>
</dbReference>
<dbReference type="SUPFAM" id="SSF55874">
    <property type="entry name" value="ATPase domain of HSP90 chaperone/DNA topoisomerase II/histidine kinase"/>
    <property type="match status" value="1"/>
</dbReference>
<keyword evidence="3" id="KW-0597">Phosphoprotein</keyword>
<evidence type="ECO:0000313" key="9">
    <source>
        <dbReference type="EMBL" id="ELR72162.1"/>
    </source>
</evidence>
<proteinExistence type="predicted"/>
<dbReference type="InterPro" id="IPR036097">
    <property type="entry name" value="HisK_dim/P_sf"/>
</dbReference>
<keyword evidence="10" id="KW-1185">Reference proteome</keyword>
<dbReference type="GO" id="GO:0007234">
    <property type="term" value="P:osmosensory signaling via phosphorelay pathway"/>
    <property type="evidence" value="ECO:0007669"/>
    <property type="project" value="TreeGrafter"/>
</dbReference>
<dbReference type="STRING" id="1237149.C900_01904"/>
<dbReference type="PANTHER" id="PTHR42878">
    <property type="entry name" value="TWO-COMPONENT HISTIDINE KINASE"/>
    <property type="match status" value="1"/>
</dbReference>
<dbReference type="CDD" id="cd00082">
    <property type="entry name" value="HisKA"/>
    <property type="match status" value="1"/>
</dbReference>
<dbReference type="GO" id="GO:0030295">
    <property type="term" value="F:protein kinase activator activity"/>
    <property type="evidence" value="ECO:0007669"/>
    <property type="project" value="TreeGrafter"/>
</dbReference>
<dbReference type="PANTHER" id="PTHR42878:SF15">
    <property type="entry name" value="BACTERIOPHYTOCHROME"/>
    <property type="match status" value="1"/>
</dbReference>
<dbReference type="Gene3D" id="3.30.565.10">
    <property type="entry name" value="Histidine kinase-like ATPase, C-terminal domain"/>
    <property type="match status" value="1"/>
</dbReference>
<dbReference type="SMART" id="SM00387">
    <property type="entry name" value="HATPase_c"/>
    <property type="match status" value="1"/>
</dbReference>
<evidence type="ECO:0000256" key="2">
    <source>
        <dbReference type="ARBA" id="ARBA00012438"/>
    </source>
</evidence>
<comment type="catalytic activity">
    <reaction evidence="1">
        <text>ATP + protein L-histidine = ADP + protein N-phospho-L-histidine.</text>
        <dbReference type="EC" id="2.7.13.3"/>
    </reaction>
</comment>
<keyword evidence="5 9" id="KW-0418">Kinase</keyword>
<protein>
    <recommendedName>
        <fullName evidence="2">histidine kinase</fullName>
        <ecNumber evidence="2">2.7.13.3</ecNumber>
    </recommendedName>
</protein>
<dbReference type="PROSITE" id="PS50109">
    <property type="entry name" value="HIS_KIN"/>
    <property type="match status" value="1"/>
</dbReference>
<evidence type="ECO:0000256" key="5">
    <source>
        <dbReference type="ARBA" id="ARBA00022777"/>
    </source>
</evidence>
<dbReference type="InterPro" id="IPR036890">
    <property type="entry name" value="HATPase_C_sf"/>
</dbReference>
<evidence type="ECO:0000256" key="7">
    <source>
        <dbReference type="SAM" id="Phobius"/>
    </source>
</evidence>
<keyword evidence="6" id="KW-0175">Coiled coil</keyword>
<evidence type="ECO:0000256" key="4">
    <source>
        <dbReference type="ARBA" id="ARBA00022679"/>
    </source>
</evidence>
<dbReference type="Gene3D" id="1.10.287.130">
    <property type="match status" value="1"/>
</dbReference>
<dbReference type="InterPro" id="IPR003661">
    <property type="entry name" value="HisK_dim/P_dom"/>
</dbReference>
<dbReference type="SUPFAM" id="SSF47384">
    <property type="entry name" value="Homodimeric domain of signal transducing histidine kinase"/>
    <property type="match status" value="1"/>
</dbReference>
<feature type="transmembrane region" description="Helical" evidence="7">
    <location>
        <begin position="376"/>
        <end position="396"/>
    </location>
</feature>
<name>L8JY81_9BACT</name>
<dbReference type="CDD" id="cd00075">
    <property type="entry name" value="HATPase"/>
    <property type="match status" value="1"/>
</dbReference>
<dbReference type="GO" id="GO:0000155">
    <property type="term" value="F:phosphorelay sensor kinase activity"/>
    <property type="evidence" value="ECO:0007669"/>
    <property type="project" value="InterPro"/>
</dbReference>
<gene>
    <name evidence="9" type="ORF">C900_01904</name>
</gene>
<sequence length="669" mass="76160">MTLHAANAQIRQVYQLKTFDQQLQPVKHLDIAINDNDYVSIGNKGVAFVELSDSDLPIKSIRLKDDKLEAASWNLSKGILEVIIRKKSYYEIDIFVGSNSGQPLKGVEVAFNGRKKVTGITDGNGKVRLPLALDEKIHSKEQFSLDNYNIVQLQTSELNARLIAEPAKTATVAPEREVRQQDTASSSSQSYFKDFDLSKLDSIQSLTVFYAIFKNYHIEDMDEPSRRKVDAKFQELIGQLKDSLNHNALRFFNNISDSTYLQEDISNLLAQSRLESRMLDEQQADFEEKIRLINDKLKSGFEALSEEERTGLLADIRLLERILSENESKFYKNHNSYRQVINDLMTRYFNLEDLEGKLSKSEAQRLEEQRMFRERLIAIFSLVVIFAVMIILLAYFSDKLKKQKKKLETANAEIKRINENLEGMVYQRTKMLEEANRELDTVLYRASHDLRSPVCSIEGLCNLAAILNEKERGELFEKVVQATKGMDKLLKKLSVISEINRPGAVSPVYLCEMIEVIRGRFKEVINSHEINFVIECSPDLIINTVPNLIEVILANLIENAIFFCVLKDSEEYQVVLKAMAVDTHVELSIFDNGIGVERTISDRLFDMFFRGNEHSKGNGLGLYIVQKSVQALGGRITVESEPGSFSKFAVNLPIHLLSKNSQELTDTVV</sequence>
<dbReference type="PRINTS" id="PR00344">
    <property type="entry name" value="BCTRLSENSOR"/>
</dbReference>
<organism evidence="9 10">
    <name type="scientific">Fulvivirga imtechensis AK7</name>
    <dbReference type="NCBI Taxonomy" id="1237149"/>
    <lineage>
        <taxon>Bacteria</taxon>
        <taxon>Pseudomonadati</taxon>
        <taxon>Bacteroidota</taxon>
        <taxon>Cytophagia</taxon>
        <taxon>Cytophagales</taxon>
        <taxon>Fulvivirgaceae</taxon>
        <taxon>Fulvivirga</taxon>
    </lineage>
</organism>
<evidence type="ECO:0000259" key="8">
    <source>
        <dbReference type="PROSITE" id="PS50109"/>
    </source>
</evidence>
<keyword evidence="7" id="KW-0472">Membrane</keyword>
<accession>L8JY81</accession>
<feature type="domain" description="Histidine kinase" evidence="8">
    <location>
        <begin position="445"/>
        <end position="656"/>
    </location>
</feature>
<keyword evidence="4" id="KW-0808">Transferase</keyword>
<feature type="coiled-coil region" evidence="6">
    <location>
        <begin position="351"/>
        <end position="427"/>
    </location>
</feature>
<dbReference type="InterPro" id="IPR005467">
    <property type="entry name" value="His_kinase_dom"/>
</dbReference>
<dbReference type="GO" id="GO:0000156">
    <property type="term" value="F:phosphorelay response regulator activity"/>
    <property type="evidence" value="ECO:0007669"/>
    <property type="project" value="TreeGrafter"/>
</dbReference>
<dbReference type="Proteomes" id="UP000011135">
    <property type="component" value="Unassembled WGS sequence"/>
</dbReference>
<evidence type="ECO:0000256" key="6">
    <source>
        <dbReference type="SAM" id="Coils"/>
    </source>
</evidence>
<evidence type="ECO:0000256" key="3">
    <source>
        <dbReference type="ARBA" id="ARBA00022553"/>
    </source>
</evidence>
<dbReference type="EC" id="2.7.13.3" evidence="2"/>
<keyword evidence="7" id="KW-0812">Transmembrane</keyword>
<evidence type="ECO:0000256" key="1">
    <source>
        <dbReference type="ARBA" id="ARBA00000085"/>
    </source>
</evidence>
<dbReference type="Pfam" id="PF02518">
    <property type="entry name" value="HATPase_c"/>
    <property type="match status" value="1"/>
</dbReference>
<dbReference type="EMBL" id="AMZN01000027">
    <property type="protein sequence ID" value="ELR72162.1"/>
    <property type="molecule type" value="Genomic_DNA"/>
</dbReference>
<dbReference type="InterPro" id="IPR004358">
    <property type="entry name" value="Sig_transdc_His_kin-like_C"/>
</dbReference>
<comment type="caution">
    <text evidence="9">The sequence shown here is derived from an EMBL/GenBank/DDBJ whole genome shotgun (WGS) entry which is preliminary data.</text>
</comment>
<dbReference type="InterPro" id="IPR003594">
    <property type="entry name" value="HATPase_dom"/>
</dbReference>